<gene>
    <name evidence="6" type="ORF">ACFOD4_15790</name>
</gene>
<evidence type="ECO:0000313" key="7">
    <source>
        <dbReference type="Proteomes" id="UP001595593"/>
    </source>
</evidence>
<dbReference type="EMBL" id="JBHRTN010000018">
    <property type="protein sequence ID" value="MFC3126526.1"/>
    <property type="molecule type" value="Genomic_DNA"/>
</dbReference>
<evidence type="ECO:0000313" key="6">
    <source>
        <dbReference type="EMBL" id="MFC3126526.1"/>
    </source>
</evidence>
<dbReference type="GO" id="GO:0016787">
    <property type="term" value="F:hydrolase activity"/>
    <property type="evidence" value="ECO:0007669"/>
    <property type="project" value="UniProtKB-KW"/>
</dbReference>
<dbReference type="EC" id="3.1.-.-" evidence="6"/>
<protein>
    <submittedName>
        <fullName evidence="6">Metallophosphoesterase family protein</fullName>
        <ecNumber evidence="6">3.1.-.-</ecNumber>
    </submittedName>
</protein>
<dbReference type="InterPro" id="IPR029052">
    <property type="entry name" value="Metallo-depent_PP-like"/>
</dbReference>
<dbReference type="SUPFAM" id="SSF56300">
    <property type="entry name" value="Metallo-dependent phosphatases"/>
    <property type="match status" value="1"/>
</dbReference>
<dbReference type="InterPro" id="IPR050884">
    <property type="entry name" value="CNP_phosphodiesterase-III"/>
</dbReference>
<evidence type="ECO:0000259" key="5">
    <source>
        <dbReference type="Pfam" id="PF00149"/>
    </source>
</evidence>
<dbReference type="PANTHER" id="PTHR42988">
    <property type="entry name" value="PHOSPHOHYDROLASE"/>
    <property type="match status" value="1"/>
</dbReference>
<organism evidence="6 7">
    <name type="scientific">Teichococcus globiformis</name>
    <dbReference type="NCBI Taxonomy" id="2307229"/>
    <lineage>
        <taxon>Bacteria</taxon>
        <taxon>Pseudomonadati</taxon>
        <taxon>Pseudomonadota</taxon>
        <taxon>Alphaproteobacteria</taxon>
        <taxon>Acetobacterales</taxon>
        <taxon>Roseomonadaceae</taxon>
        <taxon>Roseomonas</taxon>
    </lineage>
</organism>
<dbReference type="InterPro" id="IPR004843">
    <property type="entry name" value="Calcineurin-like_PHP"/>
</dbReference>
<dbReference type="PANTHER" id="PTHR42988:SF2">
    <property type="entry name" value="CYCLIC NUCLEOTIDE PHOSPHODIESTERASE CBUA0032-RELATED"/>
    <property type="match status" value="1"/>
</dbReference>
<evidence type="ECO:0000256" key="3">
    <source>
        <dbReference type="ARBA" id="ARBA00023004"/>
    </source>
</evidence>
<reference evidence="7" key="1">
    <citation type="journal article" date="2019" name="Int. J. Syst. Evol. Microbiol.">
        <title>The Global Catalogue of Microorganisms (GCM) 10K type strain sequencing project: providing services to taxonomists for standard genome sequencing and annotation.</title>
        <authorList>
            <consortium name="The Broad Institute Genomics Platform"/>
            <consortium name="The Broad Institute Genome Sequencing Center for Infectious Disease"/>
            <person name="Wu L."/>
            <person name="Ma J."/>
        </authorList>
    </citation>
    <scope>NUCLEOTIDE SEQUENCE [LARGE SCALE GENOMIC DNA]</scope>
    <source>
        <strain evidence="7">KCTC 52094</strain>
    </source>
</reference>
<dbReference type="Gene3D" id="3.60.21.10">
    <property type="match status" value="1"/>
</dbReference>
<keyword evidence="1" id="KW-0479">Metal-binding</keyword>
<evidence type="ECO:0000256" key="4">
    <source>
        <dbReference type="ARBA" id="ARBA00025742"/>
    </source>
</evidence>
<comment type="similarity">
    <text evidence="4">Belongs to the cyclic nucleotide phosphodiesterase class-III family.</text>
</comment>
<dbReference type="Pfam" id="PF00149">
    <property type="entry name" value="Metallophos"/>
    <property type="match status" value="1"/>
</dbReference>
<evidence type="ECO:0000256" key="2">
    <source>
        <dbReference type="ARBA" id="ARBA00022801"/>
    </source>
</evidence>
<evidence type="ECO:0000256" key="1">
    <source>
        <dbReference type="ARBA" id="ARBA00022723"/>
    </source>
</evidence>
<accession>A0ABV7G4D0</accession>
<dbReference type="Proteomes" id="UP001595593">
    <property type="component" value="Unassembled WGS sequence"/>
</dbReference>
<keyword evidence="2 6" id="KW-0378">Hydrolase</keyword>
<comment type="caution">
    <text evidence="6">The sequence shown here is derived from an EMBL/GenBank/DDBJ whole genome shotgun (WGS) entry which is preliminary data.</text>
</comment>
<keyword evidence="3" id="KW-0408">Iron</keyword>
<dbReference type="RefSeq" id="WP_379597911.1">
    <property type="nucleotide sequence ID" value="NZ_JBHRTN010000018.1"/>
</dbReference>
<proteinExistence type="inferred from homology"/>
<keyword evidence="7" id="KW-1185">Reference proteome</keyword>
<name>A0ABV7G4D0_9PROT</name>
<feature type="domain" description="Calcineurin-like phosphoesterase" evidence="5">
    <location>
        <begin position="6"/>
        <end position="197"/>
    </location>
</feature>
<sequence>MIPSRRIDHISDLHYGRVDEAAATALLATLNEDPADVVVVSGDLTMRARAREYRAARRFLDALKAPVVVVPGNHDITNYWPWERFLDPFGRWRRFIGGKTEPVWRDGHLAVIGLNTVVRGGWHFSWEEGRVKKGRLKRLLERLEDLPPGLFRIVVAHHPFLAPEDEPDTPLAARAAPALELLQKAGVRLILSGHLHRGYVRLHRGAPASGGHPDELLVVQAGSAISTRLRGEPNAYNRICVHGHDVRIEPRRWDGERWRDAGTPSWPLAGAIPVGPAPQELARSEAAQA</sequence>